<organism evidence="1 2">
    <name type="scientific">Entamoeba histolytica</name>
    <dbReference type="NCBI Taxonomy" id="5759"/>
    <lineage>
        <taxon>Eukaryota</taxon>
        <taxon>Amoebozoa</taxon>
        <taxon>Evosea</taxon>
        <taxon>Archamoebae</taxon>
        <taxon>Mastigamoebida</taxon>
        <taxon>Entamoebidae</taxon>
        <taxon>Entamoeba</taxon>
    </lineage>
</organism>
<proteinExistence type="predicted"/>
<name>A0A175JLR7_ENTHI</name>
<comment type="caution">
    <text evidence="1">The sequence shown here is derived from an EMBL/GenBank/DDBJ whole genome shotgun (WGS) entry which is preliminary data.</text>
</comment>
<dbReference type="VEuPathDB" id="AmoebaDB:EHI5A_089250"/>
<sequence length="250" mass="29021">MKRRTTDANDEKHIEAKDVSKILDVLSNSIERKGYWHRIVRKLKECLTKKLITDETQQQYLEIVEKLITNEPNENICDVINDKISLIEAMQSYHISFLQSQIVTKCSQILKFKQILSQDAFEFGKGVTSAIENIKLISASLKKAYLTNETGEFDKTTILSQEVVSMLTLTFKILINELKNKPIKRIWGKISTKPFVKVCEENPQLWNDEQKELLLELSEIISNEYSEKQKATSYDEALTKWSQAEIRMNK</sequence>
<dbReference type="VEuPathDB" id="AmoebaDB:KM1_110690"/>
<gene>
    <name evidence="1" type="ORF">CL6EHI_194230</name>
</gene>
<evidence type="ECO:0000313" key="2">
    <source>
        <dbReference type="Proteomes" id="UP000078387"/>
    </source>
</evidence>
<dbReference type="VEuPathDB" id="AmoebaDB:EHI8A_057380"/>
<accession>A0A175JLR7</accession>
<reference evidence="1 2" key="1">
    <citation type="submission" date="2016-05" db="EMBL/GenBank/DDBJ databases">
        <title>First whole genome sequencing of Entamoeba histolytica HM1:IMSS-clone-6.</title>
        <authorList>
            <person name="Mukherjee Avik.K."/>
            <person name="Izumyama S."/>
            <person name="Nakada-Tsukui K."/>
            <person name="Nozaki T."/>
        </authorList>
    </citation>
    <scope>NUCLEOTIDE SEQUENCE [LARGE SCALE GENOMIC DNA]</scope>
    <source>
        <strain evidence="1 2">HM1:IMSS clone 6</strain>
    </source>
</reference>
<dbReference type="eggNOG" id="ENOG502RCYG">
    <property type="taxonomic scope" value="Eukaryota"/>
</dbReference>
<dbReference type="EMBL" id="BDEQ01000001">
    <property type="protein sequence ID" value="GAT94396.1"/>
    <property type="molecule type" value="Genomic_DNA"/>
</dbReference>
<evidence type="ECO:0000313" key="1">
    <source>
        <dbReference type="EMBL" id="GAT94396.1"/>
    </source>
</evidence>
<dbReference type="Proteomes" id="UP000078387">
    <property type="component" value="Unassembled WGS sequence"/>
</dbReference>
<dbReference type="AlphaFoldDB" id="A0A175JLR7"/>
<dbReference type="VEuPathDB" id="AmoebaDB:EHI7A_055610"/>
<protein>
    <submittedName>
        <fullName evidence="1">Uncharacterized protein</fullName>
    </submittedName>
</protein>
<dbReference type="VEuPathDB" id="AmoebaDB:EHI_194230"/>